<gene>
    <name evidence="1" type="ORF">ORAREDHAP_LOCUS1990</name>
</gene>
<evidence type="ECO:0000313" key="1">
    <source>
        <dbReference type="EMBL" id="CAB4293211.1"/>
    </source>
</evidence>
<protein>
    <submittedName>
        <fullName evidence="1">Uncharacterized protein</fullName>
    </submittedName>
</protein>
<proteinExistence type="predicted"/>
<dbReference type="OrthoDB" id="1175296at2759"/>
<reference evidence="2" key="1">
    <citation type="journal article" date="2020" name="Genome Biol.">
        <title>Gamete binning: chromosome-level and haplotype-resolved genome assembly enabled by high-throughput single-cell sequencing of gamete genomes.</title>
        <authorList>
            <person name="Campoy J.A."/>
            <person name="Sun H."/>
            <person name="Goel M."/>
            <person name="Jiao W.-B."/>
            <person name="Folz-Donahue K."/>
            <person name="Wang N."/>
            <person name="Rubio M."/>
            <person name="Liu C."/>
            <person name="Kukat C."/>
            <person name="Ruiz D."/>
            <person name="Huettel B."/>
            <person name="Schneeberger K."/>
        </authorList>
    </citation>
    <scope>NUCLEOTIDE SEQUENCE [LARGE SCALE GENOMIC DNA]</scope>
    <source>
        <strain evidence="2">cv. Rojo Pasion</strain>
    </source>
</reference>
<dbReference type="Proteomes" id="UP000507245">
    <property type="component" value="Unassembled WGS sequence"/>
</dbReference>
<sequence length="144" mass="16775">MAFYQGFITKREEKVFYHIRHPYPVLYDHGYPAEEVSYFPAPPKRDEYHGGWPTKTVTVRPLPPQQVQYYSYPNTDQNRVHVHPPHHQNRRPAKTVEVPAQKPRQIKDDGVLTSTELAEMYGGVIITESGTNINTKIYPRPNYP</sequence>
<dbReference type="EMBL" id="CAEKKB010000001">
    <property type="protein sequence ID" value="CAB4293211.1"/>
    <property type="molecule type" value="Genomic_DNA"/>
</dbReference>
<evidence type="ECO:0000313" key="2">
    <source>
        <dbReference type="Proteomes" id="UP000507245"/>
    </source>
</evidence>
<keyword evidence="2" id="KW-1185">Reference proteome</keyword>
<dbReference type="AlphaFoldDB" id="A0A6J5VYY5"/>
<organism evidence="1 2">
    <name type="scientific">Prunus armeniaca</name>
    <name type="common">Apricot</name>
    <name type="synonym">Armeniaca vulgaris</name>
    <dbReference type="NCBI Taxonomy" id="36596"/>
    <lineage>
        <taxon>Eukaryota</taxon>
        <taxon>Viridiplantae</taxon>
        <taxon>Streptophyta</taxon>
        <taxon>Embryophyta</taxon>
        <taxon>Tracheophyta</taxon>
        <taxon>Spermatophyta</taxon>
        <taxon>Magnoliopsida</taxon>
        <taxon>eudicotyledons</taxon>
        <taxon>Gunneridae</taxon>
        <taxon>Pentapetalae</taxon>
        <taxon>rosids</taxon>
        <taxon>fabids</taxon>
        <taxon>Rosales</taxon>
        <taxon>Rosaceae</taxon>
        <taxon>Amygdaloideae</taxon>
        <taxon>Amygdaleae</taxon>
        <taxon>Prunus</taxon>
    </lineage>
</organism>
<name>A0A6J5VYY5_PRUAR</name>
<accession>A0A6J5VYY5</accession>